<keyword evidence="1" id="KW-1133">Transmembrane helix</keyword>
<dbReference type="InterPro" id="IPR000863">
    <property type="entry name" value="Sulfotransferase_dom"/>
</dbReference>
<reference evidence="3" key="1">
    <citation type="submission" date="2021-10" db="EMBL/GenBank/DDBJ databases">
        <title>Tropical sea cucumber genome reveals ecological adaptation and Cuvierian tubules defense mechanism.</title>
        <authorList>
            <person name="Chen T."/>
        </authorList>
    </citation>
    <scope>NUCLEOTIDE SEQUENCE</scope>
    <source>
        <strain evidence="3">Nanhai2018</strain>
        <tissue evidence="3">Muscle</tissue>
    </source>
</reference>
<feature type="transmembrane region" description="Helical" evidence="1">
    <location>
        <begin position="12"/>
        <end position="30"/>
    </location>
</feature>
<dbReference type="InterPro" id="IPR051135">
    <property type="entry name" value="Gal/GlcNAc/GalNAc_ST"/>
</dbReference>
<organism evidence="3 4">
    <name type="scientific">Holothuria leucospilota</name>
    <name type="common">Black long sea cucumber</name>
    <name type="synonym">Mertensiothuria leucospilota</name>
    <dbReference type="NCBI Taxonomy" id="206669"/>
    <lineage>
        <taxon>Eukaryota</taxon>
        <taxon>Metazoa</taxon>
        <taxon>Echinodermata</taxon>
        <taxon>Eleutherozoa</taxon>
        <taxon>Echinozoa</taxon>
        <taxon>Holothuroidea</taxon>
        <taxon>Aspidochirotacea</taxon>
        <taxon>Aspidochirotida</taxon>
        <taxon>Holothuriidae</taxon>
        <taxon>Holothuria</taxon>
    </lineage>
</organism>
<comment type="caution">
    <text evidence="3">The sequence shown here is derived from an EMBL/GenBank/DDBJ whole genome shotgun (WGS) entry which is preliminary data.</text>
</comment>
<evidence type="ECO:0000259" key="2">
    <source>
        <dbReference type="Pfam" id="PF00685"/>
    </source>
</evidence>
<name>A0A9Q1BBG1_HOLLE</name>
<dbReference type="EMBL" id="JAIZAY010000022">
    <property type="protein sequence ID" value="KAJ8020525.1"/>
    <property type="molecule type" value="Genomic_DNA"/>
</dbReference>
<evidence type="ECO:0000256" key="1">
    <source>
        <dbReference type="SAM" id="Phobius"/>
    </source>
</evidence>
<dbReference type="SUPFAM" id="SSF52540">
    <property type="entry name" value="P-loop containing nucleoside triphosphate hydrolases"/>
    <property type="match status" value="1"/>
</dbReference>
<dbReference type="PANTHER" id="PTHR10704">
    <property type="entry name" value="CARBOHYDRATE SULFOTRANSFERASE"/>
    <property type="match status" value="1"/>
</dbReference>
<keyword evidence="1" id="KW-0472">Membrane</keyword>
<keyword evidence="4" id="KW-1185">Reference proteome</keyword>
<dbReference type="Proteomes" id="UP001152320">
    <property type="component" value="Chromosome 22"/>
</dbReference>
<dbReference type="OrthoDB" id="6138663at2759"/>
<evidence type="ECO:0000313" key="3">
    <source>
        <dbReference type="EMBL" id="KAJ8020525.1"/>
    </source>
</evidence>
<dbReference type="GO" id="GO:0006044">
    <property type="term" value="P:N-acetylglucosamine metabolic process"/>
    <property type="evidence" value="ECO:0007669"/>
    <property type="project" value="TreeGrafter"/>
</dbReference>
<dbReference type="AlphaFoldDB" id="A0A9Q1BBG1"/>
<proteinExistence type="predicted"/>
<dbReference type="InterPro" id="IPR027417">
    <property type="entry name" value="P-loop_NTPase"/>
</dbReference>
<dbReference type="GO" id="GO:0001517">
    <property type="term" value="F:N-acetylglucosamine 6-O-sulfotransferase activity"/>
    <property type="evidence" value="ECO:0007669"/>
    <property type="project" value="TreeGrafter"/>
</dbReference>
<accession>A0A9Q1BBG1</accession>
<gene>
    <name evidence="3" type="ORF">HOLleu_40135</name>
</gene>
<keyword evidence="1" id="KW-0812">Transmembrane</keyword>
<sequence>MSSLGGQSKWRKFAFLLVLMATLCSYYLSVQNGGLEEKFKEALTSLSTTSVNPLLTTNLTRSLLVQDQRQSAISHNMSFSNSTSHIRPTESTNILWQNTLTEEAANVFIKSPTSLRNNVTKTGIKTGVATVSMETEVAPNAIKPGVANIADRPHITSVATERKMITTPGEANMATATETKAANVVPPRGKKPEAVIIVTAKRSGSSFVGEFFNYHPDVFYSFEPLYAVAKMAMKIRGKKINFIDTSLKVLKDSLHCDFNSNYPYQYANAKFCSANEKLARKHLCERSTSWITQRTKISAWERTCKEHKTIVTKLIRIHDIGNLKPFLASTDLEWRIIHLVRDPRPTERSRQKTRPNMDLIRRKGTDKNDEVDLCQTLQRNLKYWMDTPTWLKGRYKMVRYEDIAASPLEKAKELLEFAGLDLADEVVKWIKENTIGRKKDETRGAQFSTSRNAAWVLEAWRHDMDWPFVQKIQKVCSDPMKSLGYALMPDIHSLRDQHIPSTLPLTKPPK</sequence>
<feature type="domain" description="Sulfotransferase" evidence="2">
    <location>
        <begin position="193"/>
        <end position="483"/>
    </location>
</feature>
<protein>
    <submittedName>
        <fullName evidence="3">Carbohydrate sulfotransferase 6</fullName>
    </submittedName>
</protein>
<evidence type="ECO:0000313" key="4">
    <source>
        <dbReference type="Proteomes" id="UP001152320"/>
    </source>
</evidence>
<dbReference type="Gene3D" id="3.40.50.300">
    <property type="entry name" value="P-loop containing nucleotide triphosphate hydrolases"/>
    <property type="match status" value="1"/>
</dbReference>
<dbReference type="PANTHER" id="PTHR10704:SF44">
    <property type="entry name" value="LD35051P-RELATED"/>
    <property type="match status" value="1"/>
</dbReference>
<dbReference type="Pfam" id="PF00685">
    <property type="entry name" value="Sulfotransfer_1"/>
    <property type="match status" value="1"/>
</dbReference>
<dbReference type="GO" id="GO:0006790">
    <property type="term" value="P:sulfur compound metabolic process"/>
    <property type="evidence" value="ECO:0007669"/>
    <property type="project" value="TreeGrafter"/>
</dbReference>